<keyword evidence="1" id="KW-0472">Membrane</keyword>
<keyword evidence="3" id="KW-1185">Reference proteome</keyword>
<comment type="caution">
    <text evidence="2">The sequence shown here is derived from an EMBL/GenBank/DDBJ whole genome shotgun (WGS) entry which is preliminary data.</text>
</comment>
<evidence type="ECO:0000256" key="1">
    <source>
        <dbReference type="SAM" id="Phobius"/>
    </source>
</evidence>
<evidence type="ECO:0000313" key="2">
    <source>
        <dbReference type="EMBL" id="GAA0314869.1"/>
    </source>
</evidence>
<keyword evidence="1" id="KW-1133">Transmembrane helix</keyword>
<gene>
    <name evidence="2" type="ORF">GCM10009129_10190</name>
</gene>
<dbReference type="Proteomes" id="UP001501787">
    <property type="component" value="Unassembled WGS sequence"/>
</dbReference>
<keyword evidence="1" id="KW-0812">Transmembrane</keyword>
<proteinExistence type="predicted"/>
<feature type="transmembrane region" description="Helical" evidence="1">
    <location>
        <begin position="17"/>
        <end position="35"/>
    </location>
</feature>
<organism evidence="2 3">
    <name type="scientific">Psychrobacter aestuarii</name>
    <dbReference type="NCBI Taxonomy" id="556327"/>
    <lineage>
        <taxon>Bacteria</taxon>
        <taxon>Pseudomonadati</taxon>
        <taxon>Pseudomonadota</taxon>
        <taxon>Gammaproteobacteria</taxon>
        <taxon>Moraxellales</taxon>
        <taxon>Moraxellaceae</taxon>
        <taxon>Psychrobacter</taxon>
    </lineage>
</organism>
<accession>A0ABN0VRC6</accession>
<protein>
    <recommendedName>
        <fullName evidence="4">MFS transporter</fullName>
    </recommendedName>
</protein>
<dbReference type="EMBL" id="BAAAFR010000001">
    <property type="protein sequence ID" value="GAA0314869.1"/>
    <property type="molecule type" value="Genomic_DNA"/>
</dbReference>
<reference evidence="2 3" key="1">
    <citation type="journal article" date="2019" name="Int. J. Syst. Evol. Microbiol.">
        <title>The Global Catalogue of Microorganisms (GCM) 10K type strain sequencing project: providing services to taxonomists for standard genome sequencing and annotation.</title>
        <authorList>
            <consortium name="The Broad Institute Genomics Platform"/>
            <consortium name="The Broad Institute Genome Sequencing Center for Infectious Disease"/>
            <person name="Wu L."/>
            <person name="Ma J."/>
        </authorList>
    </citation>
    <scope>NUCLEOTIDE SEQUENCE [LARGE SCALE GENOMIC DNA]</scope>
    <source>
        <strain evidence="2 3">JCM 16343</strain>
    </source>
</reference>
<name>A0ABN0VRC6_9GAMM</name>
<evidence type="ECO:0000313" key="3">
    <source>
        <dbReference type="Proteomes" id="UP001501787"/>
    </source>
</evidence>
<evidence type="ECO:0008006" key="4">
    <source>
        <dbReference type="Google" id="ProtNLM"/>
    </source>
</evidence>
<sequence length="59" mass="6431">MGGPMNGAVRRPNDPRAHLLLLTFYALYATVFSFLSPKIMDAESHVIIACGMVTELGHV</sequence>